<dbReference type="Pfam" id="PF05676">
    <property type="entry name" value="NDUF_B7"/>
    <property type="match status" value="1"/>
</dbReference>
<dbReference type="OMA" id="CAAHLIN"/>
<dbReference type="HOGENOM" id="CLU_2758670_0_0_1"/>
<accession>G3AFU6</accession>
<dbReference type="KEGG" id="spaa:SPAPADRAFT_58229"/>
<dbReference type="eggNOG" id="ENOG502THDG">
    <property type="taxonomic scope" value="Eukaryota"/>
</dbReference>
<reference evidence="1 2" key="1">
    <citation type="journal article" date="2011" name="Proc. Natl. Acad. Sci. U.S.A.">
        <title>Comparative genomics of xylose-fermenting fungi for enhanced biofuel production.</title>
        <authorList>
            <person name="Wohlbach D.J."/>
            <person name="Kuo A."/>
            <person name="Sato T.K."/>
            <person name="Potts K.M."/>
            <person name="Salamov A.A."/>
            <person name="LaButti K.M."/>
            <person name="Sun H."/>
            <person name="Clum A."/>
            <person name="Pangilinan J.L."/>
            <person name="Lindquist E.A."/>
            <person name="Lucas S."/>
            <person name="Lapidus A."/>
            <person name="Jin M."/>
            <person name="Gunawan C."/>
            <person name="Balan V."/>
            <person name="Dale B.E."/>
            <person name="Jeffries T.W."/>
            <person name="Zinkel R."/>
            <person name="Barry K.W."/>
            <person name="Grigoriev I.V."/>
            <person name="Gasch A.P."/>
        </authorList>
    </citation>
    <scope>NUCLEOTIDE SEQUENCE [LARGE SCALE GENOMIC DNA]</scope>
    <source>
        <strain evidence="2">NRRL Y-27907 / 11-Y1</strain>
    </source>
</reference>
<proteinExistence type="predicted"/>
<dbReference type="OrthoDB" id="4079124at2759"/>
<dbReference type="GO" id="GO:0005739">
    <property type="term" value="C:mitochondrion"/>
    <property type="evidence" value="ECO:0007669"/>
    <property type="project" value="InterPro"/>
</dbReference>
<evidence type="ECO:0000313" key="2">
    <source>
        <dbReference type="Proteomes" id="UP000000709"/>
    </source>
</evidence>
<dbReference type="EMBL" id="GL996499">
    <property type="protein sequence ID" value="EGW35085.1"/>
    <property type="molecule type" value="Genomic_DNA"/>
</dbReference>
<keyword evidence="2" id="KW-1185">Reference proteome</keyword>
<sequence length="78" mass="9231">MTQTEQYVYPPMPSEAELDEQDVPFIHRDRCAAHLINYYKCLDKGISFCTATKEEFYKCQYIALKERLANHTKQTQTH</sequence>
<dbReference type="AlphaFoldDB" id="G3AFU6"/>
<gene>
    <name evidence="1" type="ORF">SPAPADRAFT_58229</name>
</gene>
<dbReference type="InterPro" id="IPR008698">
    <property type="entry name" value="NDUB7"/>
</dbReference>
<protein>
    <submittedName>
        <fullName evidence="1">Uncharacterized protein</fullName>
    </submittedName>
</protein>
<name>G3AFU6_SPAPN</name>
<organism evidence="2">
    <name type="scientific">Spathaspora passalidarum (strain NRRL Y-27907 / 11-Y1)</name>
    <dbReference type="NCBI Taxonomy" id="619300"/>
    <lineage>
        <taxon>Eukaryota</taxon>
        <taxon>Fungi</taxon>
        <taxon>Dikarya</taxon>
        <taxon>Ascomycota</taxon>
        <taxon>Saccharomycotina</taxon>
        <taxon>Pichiomycetes</taxon>
        <taxon>Debaryomycetaceae</taxon>
        <taxon>Spathaspora</taxon>
    </lineage>
</organism>
<dbReference type="InParanoid" id="G3AFU6"/>
<dbReference type="GeneID" id="18872372"/>
<dbReference type="Proteomes" id="UP000000709">
    <property type="component" value="Unassembled WGS sequence"/>
</dbReference>
<evidence type="ECO:0000313" key="1">
    <source>
        <dbReference type="EMBL" id="EGW35085.1"/>
    </source>
</evidence>
<dbReference type="RefSeq" id="XP_007372497.1">
    <property type="nucleotide sequence ID" value="XM_007372435.1"/>
</dbReference>